<evidence type="ECO:0000313" key="9">
    <source>
        <dbReference type="Proteomes" id="UP001597532"/>
    </source>
</evidence>
<dbReference type="InterPro" id="IPR033985">
    <property type="entry name" value="SusD-like_N"/>
</dbReference>
<comment type="caution">
    <text evidence="8">The sequence shown here is derived from an EMBL/GenBank/DDBJ whole genome shotgun (WGS) entry which is preliminary data.</text>
</comment>
<dbReference type="Gene3D" id="1.25.40.390">
    <property type="match status" value="1"/>
</dbReference>
<dbReference type="InterPro" id="IPR011990">
    <property type="entry name" value="TPR-like_helical_dom_sf"/>
</dbReference>
<dbReference type="EMBL" id="JBHUOK010000030">
    <property type="protein sequence ID" value="MFD2790492.1"/>
    <property type="molecule type" value="Genomic_DNA"/>
</dbReference>
<dbReference type="CDD" id="cd08977">
    <property type="entry name" value="SusD"/>
    <property type="match status" value="1"/>
</dbReference>
<evidence type="ECO:0000256" key="3">
    <source>
        <dbReference type="ARBA" id="ARBA00022729"/>
    </source>
</evidence>
<keyword evidence="5" id="KW-0998">Cell outer membrane</keyword>
<dbReference type="SUPFAM" id="SSF48452">
    <property type="entry name" value="TPR-like"/>
    <property type="match status" value="1"/>
</dbReference>
<keyword evidence="4" id="KW-0472">Membrane</keyword>
<dbReference type="PROSITE" id="PS51257">
    <property type="entry name" value="PROKAR_LIPOPROTEIN"/>
    <property type="match status" value="1"/>
</dbReference>
<accession>A0ABW5VHQ7</accession>
<keyword evidence="9" id="KW-1185">Reference proteome</keyword>
<evidence type="ECO:0000259" key="6">
    <source>
        <dbReference type="Pfam" id="PF07980"/>
    </source>
</evidence>
<dbReference type="Pfam" id="PF14322">
    <property type="entry name" value="SusD-like_3"/>
    <property type="match status" value="1"/>
</dbReference>
<dbReference type="InterPro" id="IPR012944">
    <property type="entry name" value="SusD_RagB_dom"/>
</dbReference>
<comment type="subcellular location">
    <subcellularLocation>
        <location evidence="1">Cell outer membrane</location>
    </subcellularLocation>
</comment>
<evidence type="ECO:0000256" key="1">
    <source>
        <dbReference type="ARBA" id="ARBA00004442"/>
    </source>
</evidence>
<name>A0ABW5VHQ7_9FLAO</name>
<dbReference type="Proteomes" id="UP001597532">
    <property type="component" value="Unassembled WGS sequence"/>
</dbReference>
<keyword evidence="3" id="KW-0732">Signal</keyword>
<evidence type="ECO:0000259" key="7">
    <source>
        <dbReference type="Pfam" id="PF14322"/>
    </source>
</evidence>
<organism evidence="8 9">
    <name type="scientific">Arenibacter antarcticus</name>
    <dbReference type="NCBI Taxonomy" id="2040469"/>
    <lineage>
        <taxon>Bacteria</taxon>
        <taxon>Pseudomonadati</taxon>
        <taxon>Bacteroidota</taxon>
        <taxon>Flavobacteriia</taxon>
        <taxon>Flavobacteriales</taxon>
        <taxon>Flavobacteriaceae</taxon>
        <taxon>Arenibacter</taxon>
    </lineage>
</organism>
<evidence type="ECO:0000256" key="4">
    <source>
        <dbReference type="ARBA" id="ARBA00023136"/>
    </source>
</evidence>
<proteinExistence type="inferred from homology"/>
<reference evidence="9" key="1">
    <citation type="journal article" date="2019" name="Int. J. Syst. Evol. Microbiol.">
        <title>The Global Catalogue of Microorganisms (GCM) 10K type strain sequencing project: providing services to taxonomists for standard genome sequencing and annotation.</title>
        <authorList>
            <consortium name="The Broad Institute Genomics Platform"/>
            <consortium name="The Broad Institute Genome Sequencing Center for Infectious Disease"/>
            <person name="Wu L."/>
            <person name="Ma J."/>
        </authorList>
    </citation>
    <scope>NUCLEOTIDE SEQUENCE [LARGE SCALE GENOMIC DNA]</scope>
    <source>
        <strain evidence="9">KCTC 52924</strain>
    </source>
</reference>
<feature type="domain" description="RagB/SusD" evidence="6">
    <location>
        <begin position="262"/>
        <end position="522"/>
    </location>
</feature>
<dbReference type="Pfam" id="PF07980">
    <property type="entry name" value="SusD_RagB"/>
    <property type="match status" value="1"/>
</dbReference>
<feature type="domain" description="SusD-like N-terminal" evidence="7">
    <location>
        <begin position="93"/>
        <end position="221"/>
    </location>
</feature>
<sequence length="524" mass="58720">MKRNNNIKGLLFFATVALFMGCSEGFDEGLDIEPTGAVSETTYWSTVRDAELAVNAVYAELDGTQMVMALDGITDIGYHKYSNVPTFNDVRFGEIDPSNGTITSNWNRYFRGVRKANDVVTNIVKLEGADPGEIARLTAEARFLRAYYYTQLSSLWCNVPLITEVIDINDQRPTNSRQEIVTFITNELNDIINSNALPLSYSADDTGRVTQGAALTLLARVAIRNGNFQVAHDASKAVMDLGIYELYPNYEELFHVVGQNSKEVIFDRQFAVGGDTYNAFGYSAASIGGSSSVEPMNGLFQKYEYIGPVNPDNPFANKDPRWGYNVFYTGQPAGNNIYNSWPNSTTPDKISSTEFATVNGYNLKKWVDYESYSANSNLGDINMILMRYADVLLMYAESKIELNDIDASVYKAINDIRQRPTVNMPPITTGKSQAEFREIVRDERVKELAFEGLRLFDINRWKIGNVKSGLLQGMYYKDAVSGQWKLLDYGSVASFNESRDYCWPVPQAEMDINDVITQNPGYVN</sequence>
<evidence type="ECO:0000313" key="8">
    <source>
        <dbReference type="EMBL" id="MFD2790492.1"/>
    </source>
</evidence>
<dbReference type="RefSeq" id="WP_251805495.1">
    <property type="nucleotide sequence ID" value="NZ_CP166679.1"/>
</dbReference>
<evidence type="ECO:0000256" key="5">
    <source>
        <dbReference type="ARBA" id="ARBA00023237"/>
    </source>
</evidence>
<comment type="similarity">
    <text evidence="2">Belongs to the SusD family.</text>
</comment>
<evidence type="ECO:0000256" key="2">
    <source>
        <dbReference type="ARBA" id="ARBA00006275"/>
    </source>
</evidence>
<gene>
    <name evidence="8" type="ORF">ACFS1K_12030</name>
</gene>
<protein>
    <submittedName>
        <fullName evidence="8">RagB/SusD family nutrient uptake outer membrane protein</fullName>
    </submittedName>
</protein>